<proteinExistence type="predicted"/>
<gene>
    <name evidence="1" type="ORF">A3G46_02420</name>
</gene>
<evidence type="ECO:0000313" key="1">
    <source>
        <dbReference type="EMBL" id="OHB12845.1"/>
    </source>
</evidence>
<comment type="caution">
    <text evidence="1">The sequence shown here is derived from an EMBL/GenBank/DDBJ whole genome shotgun (WGS) entry which is preliminary data.</text>
</comment>
<name>A0A1G2UTY1_9BACT</name>
<dbReference type="Proteomes" id="UP000177276">
    <property type="component" value="Unassembled WGS sequence"/>
</dbReference>
<dbReference type="EMBL" id="MHWS01000003">
    <property type="protein sequence ID" value="OHB12845.1"/>
    <property type="molecule type" value="Genomic_DNA"/>
</dbReference>
<reference evidence="1 2" key="1">
    <citation type="journal article" date="2016" name="Nat. Commun.">
        <title>Thousands of microbial genomes shed light on interconnected biogeochemical processes in an aquifer system.</title>
        <authorList>
            <person name="Anantharaman K."/>
            <person name="Brown C.T."/>
            <person name="Hug L.A."/>
            <person name="Sharon I."/>
            <person name="Castelle C.J."/>
            <person name="Probst A.J."/>
            <person name="Thomas B.C."/>
            <person name="Singh A."/>
            <person name="Wilkins M.J."/>
            <person name="Karaoz U."/>
            <person name="Brodie E.L."/>
            <person name="Williams K.H."/>
            <person name="Hubbard S.S."/>
            <person name="Banfield J.F."/>
        </authorList>
    </citation>
    <scope>NUCLEOTIDE SEQUENCE [LARGE SCALE GENOMIC DNA]</scope>
</reference>
<sequence length="163" mass="18959">MFESFRFGKKAPLSLDLNKESPKKINGEEIDAEIINKAEKEHYEKEALKTGEEFDRIVFDMKVQRREANEIINFVNDCIAKNPDRVNKAMPLDYFFDFIDNDESDFSSETIALAGSWVNKYNKEIDPGKPLEEFLNFVIKKAQEANFLLNPNLKEKLQNTDRS</sequence>
<dbReference type="AlphaFoldDB" id="A0A1G2UTY1"/>
<evidence type="ECO:0000313" key="2">
    <source>
        <dbReference type="Proteomes" id="UP000177276"/>
    </source>
</evidence>
<protein>
    <submittedName>
        <fullName evidence="1">Uncharacterized protein</fullName>
    </submittedName>
</protein>
<accession>A0A1G2UTY1</accession>
<organism evidence="1 2">
    <name type="scientific">Candidatus Zambryskibacteria bacterium RIFCSPLOWO2_12_FULL_39_16</name>
    <dbReference type="NCBI Taxonomy" id="1802775"/>
    <lineage>
        <taxon>Bacteria</taxon>
        <taxon>Candidatus Zambryskiibacteriota</taxon>
    </lineage>
</organism>